<keyword evidence="6" id="KW-0325">Glycoprotein</keyword>
<evidence type="ECO:0000259" key="9">
    <source>
        <dbReference type="Pfam" id="PF07731"/>
    </source>
</evidence>
<dbReference type="Pfam" id="PF07731">
    <property type="entry name" value="Cu-oxidase_2"/>
    <property type="match status" value="1"/>
</dbReference>
<dbReference type="SUPFAM" id="SSF49503">
    <property type="entry name" value="Cupredoxins"/>
    <property type="match status" value="3"/>
</dbReference>
<comment type="similarity">
    <text evidence="1">Belongs to the multicopper oxidase family.</text>
</comment>
<comment type="caution">
    <text evidence="11">The sequence shown here is derived from an EMBL/GenBank/DDBJ whole genome shotgun (WGS) entry which is preliminary data.</text>
</comment>
<dbReference type="CDD" id="cd13856">
    <property type="entry name" value="CuRO_1_Tv-LCC_like"/>
    <property type="match status" value="1"/>
</dbReference>
<dbReference type="InterPro" id="IPR011706">
    <property type="entry name" value="Cu-oxidase_C"/>
</dbReference>
<dbReference type="PANTHER" id="PTHR11709:SF511">
    <property type="entry name" value="LACCASE"/>
    <property type="match status" value="1"/>
</dbReference>
<keyword evidence="7" id="KW-0732">Signal</keyword>
<feature type="domain" description="Plastocyanin-like" evidence="9">
    <location>
        <begin position="370"/>
        <end position="494"/>
    </location>
</feature>
<evidence type="ECO:0000256" key="3">
    <source>
        <dbReference type="ARBA" id="ARBA00023002"/>
    </source>
</evidence>
<dbReference type="EMBL" id="JABXXO010000003">
    <property type="protein sequence ID" value="KAF7783302.1"/>
    <property type="molecule type" value="Genomic_DNA"/>
</dbReference>
<dbReference type="GO" id="GO:0016491">
    <property type="term" value="F:oxidoreductase activity"/>
    <property type="evidence" value="ECO:0007669"/>
    <property type="project" value="UniProtKB-KW"/>
</dbReference>
<dbReference type="Pfam" id="PF00394">
    <property type="entry name" value="Cu-oxidase"/>
    <property type="match status" value="1"/>
</dbReference>
<evidence type="ECO:0000256" key="7">
    <source>
        <dbReference type="SAM" id="SignalP"/>
    </source>
</evidence>
<feature type="chain" id="PRO_5034192878" evidence="7">
    <location>
        <begin position="20"/>
        <end position="528"/>
    </location>
</feature>
<protein>
    <submittedName>
        <fullName evidence="11">CAZyme family AA1</fullName>
    </submittedName>
</protein>
<evidence type="ECO:0000256" key="1">
    <source>
        <dbReference type="ARBA" id="ARBA00010609"/>
    </source>
</evidence>
<evidence type="ECO:0000256" key="5">
    <source>
        <dbReference type="ARBA" id="ARBA00023157"/>
    </source>
</evidence>
<feature type="domain" description="Plastocyanin-like" evidence="10">
    <location>
        <begin position="32"/>
        <end position="150"/>
    </location>
</feature>
<dbReference type="InterPro" id="IPR045087">
    <property type="entry name" value="Cu-oxidase_fam"/>
</dbReference>
<dbReference type="InterPro" id="IPR033138">
    <property type="entry name" value="Cu_oxidase_CS"/>
</dbReference>
<evidence type="ECO:0000313" key="12">
    <source>
        <dbReference type="Proteomes" id="UP000629468"/>
    </source>
</evidence>
<keyword evidence="3" id="KW-0560">Oxidoreductase</keyword>
<evidence type="ECO:0000256" key="6">
    <source>
        <dbReference type="ARBA" id="ARBA00023180"/>
    </source>
</evidence>
<dbReference type="PROSITE" id="PS00080">
    <property type="entry name" value="MULTICOPPER_OXIDASE2"/>
    <property type="match status" value="1"/>
</dbReference>
<feature type="signal peptide" evidence="7">
    <location>
        <begin position="1"/>
        <end position="19"/>
    </location>
</feature>
<name>A0A8H7KKE7_AGABI</name>
<dbReference type="FunFam" id="2.60.40.420:FF:000045">
    <property type="entry name" value="Laccase 2"/>
    <property type="match status" value="1"/>
</dbReference>
<feature type="domain" description="Plastocyanin-like" evidence="8">
    <location>
        <begin position="162"/>
        <end position="309"/>
    </location>
</feature>
<sequence>MQSKLHFASLLLWATATFSKVIGPVGTLTLETKDFAPDGFERPASLINGIHPGPVITANKGQNIRMNVVNELTDENQILGASIHWHGLFQRGTNFMDGVIDVTQCPISPNNSFEYSFDTTDQAGTFWYHSHFDVQYCDGIRGALIVYDPHDPLKYMYDVDDESTIITLSDWYHTLATEITGAALEDATLINGRGRYVGHKGKPVDLAVVNVKRGKRYRFRIVSLSCSPDFTFSIDQHDLTIIEVEGTETIPETVNTIRILAGQRYSAVLNANQRVDNYWIRALPNRGANGIGDTFDGGVNSAILRYKGAREEDPMTEQPSVQIPLIEANLHPYYPHPVPGEPNPDGADHTLPFTIKLNSGQWSFNDTPFVPTPVPVLLQILSGATDPAELLPEGTIYRVERNQTIQLDIQAGPAGNPHPLHLHGHEFWVVKSAGSAEYNFDNPVIRDTVSAGNNQGDLVSIRFTTDNPGPWIFHCHIDFHLRDGLAIVFAEAPEETDAANPNRPESWKELCPIWDNQPESVKNAGYND</sequence>
<keyword evidence="4" id="KW-0186">Copper</keyword>
<keyword evidence="5" id="KW-1015">Disulfide bond</keyword>
<dbReference type="InterPro" id="IPR002355">
    <property type="entry name" value="Cu_oxidase_Cu_BS"/>
</dbReference>
<evidence type="ECO:0000256" key="4">
    <source>
        <dbReference type="ARBA" id="ARBA00023008"/>
    </source>
</evidence>
<dbReference type="InterPro" id="IPR008972">
    <property type="entry name" value="Cupredoxin"/>
</dbReference>
<dbReference type="Proteomes" id="UP000629468">
    <property type="component" value="Unassembled WGS sequence"/>
</dbReference>
<proteinExistence type="inferred from homology"/>
<keyword evidence="2" id="KW-0479">Metal-binding</keyword>
<dbReference type="AlphaFoldDB" id="A0A8H7KKE7"/>
<dbReference type="Pfam" id="PF07732">
    <property type="entry name" value="Cu-oxidase_3"/>
    <property type="match status" value="1"/>
</dbReference>
<dbReference type="CDD" id="cd13903">
    <property type="entry name" value="CuRO_3_Tv-LCC_like"/>
    <property type="match status" value="1"/>
</dbReference>
<organism evidence="11 12">
    <name type="scientific">Agaricus bisporus var. burnettii</name>
    <dbReference type="NCBI Taxonomy" id="192524"/>
    <lineage>
        <taxon>Eukaryota</taxon>
        <taxon>Fungi</taxon>
        <taxon>Dikarya</taxon>
        <taxon>Basidiomycota</taxon>
        <taxon>Agaricomycotina</taxon>
        <taxon>Agaricomycetes</taxon>
        <taxon>Agaricomycetidae</taxon>
        <taxon>Agaricales</taxon>
        <taxon>Agaricineae</taxon>
        <taxon>Agaricaceae</taxon>
        <taxon>Agaricus</taxon>
    </lineage>
</organism>
<evidence type="ECO:0000256" key="2">
    <source>
        <dbReference type="ARBA" id="ARBA00022723"/>
    </source>
</evidence>
<dbReference type="PANTHER" id="PTHR11709">
    <property type="entry name" value="MULTI-COPPER OXIDASE"/>
    <property type="match status" value="1"/>
</dbReference>
<evidence type="ECO:0000259" key="8">
    <source>
        <dbReference type="Pfam" id="PF00394"/>
    </source>
</evidence>
<accession>A0A8H7KKE7</accession>
<dbReference type="PROSITE" id="PS00079">
    <property type="entry name" value="MULTICOPPER_OXIDASE1"/>
    <property type="match status" value="1"/>
</dbReference>
<gene>
    <name evidence="11" type="ORF">Agabi119p4_2678</name>
</gene>
<evidence type="ECO:0000259" key="10">
    <source>
        <dbReference type="Pfam" id="PF07732"/>
    </source>
</evidence>
<reference evidence="11 12" key="1">
    <citation type="journal article" name="Sci. Rep.">
        <title>Telomere-to-telomere assembled and centromere annotated genomes of the two main subspecies of the button mushroom Agaricus bisporus reveal especially polymorphic chromosome ends.</title>
        <authorList>
            <person name="Sonnenberg A.S.M."/>
            <person name="Sedaghat-Telgerd N."/>
            <person name="Lavrijssen B."/>
            <person name="Ohm R.A."/>
            <person name="Hendrickx P.M."/>
            <person name="Scholtmeijer K."/>
            <person name="Baars J.J.P."/>
            <person name="van Peer A."/>
        </authorList>
    </citation>
    <scope>NUCLEOTIDE SEQUENCE [LARGE SCALE GENOMIC DNA]</scope>
    <source>
        <strain evidence="11 12">H119_p4</strain>
    </source>
</reference>
<dbReference type="GO" id="GO:0005507">
    <property type="term" value="F:copper ion binding"/>
    <property type="evidence" value="ECO:0007669"/>
    <property type="project" value="InterPro"/>
</dbReference>
<dbReference type="InterPro" id="IPR001117">
    <property type="entry name" value="Cu-oxidase_2nd"/>
</dbReference>
<dbReference type="InterPro" id="IPR011707">
    <property type="entry name" value="Cu-oxidase-like_N"/>
</dbReference>
<evidence type="ECO:0000313" key="11">
    <source>
        <dbReference type="EMBL" id="KAF7783302.1"/>
    </source>
</evidence>
<dbReference type="Gene3D" id="2.60.40.420">
    <property type="entry name" value="Cupredoxins - blue copper proteins"/>
    <property type="match status" value="3"/>
</dbReference>